<comment type="subunit">
    <text evidence="7">Homodimer.</text>
</comment>
<dbReference type="PANTHER" id="PTHR35786:SF1">
    <property type="entry name" value="REDOX-SENSING TRANSCRIPTIONAL REPRESSOR REX 1"/>
    <property type="match status" value="1"/>
</dbReference>
<dbReference type="SMART" id="SM00881">
    <property type="entry name" value="CoA_binding"/>
    <property type="match status" value="1"/>
</dbReference>
<evidence type="ECO:0000256" key="3">
    <source>
        <dbReference type="ARBA" id="ARBA00023015"/>
    </source>
</evidence>
<comment type="function">
    <text evidence="7">Modulates transcription in response to changes in cellular NADH/NAD(+) redox state.</text>
</comment>
<dbReference type="InterPro" id="IPR036388">
    <property type="entry name" value="WH-like_DNA-bd_sf"/>
</dbReference>
<dbReference type="HAMAP" id="MF_01131">
    <property type="entry name" value="Rex"/>
    <property type="match status" value="1"/>
</dbReference>
<evidence type="ECO:0000313" key="9">
    <source>
        <dbReference type="EMBL" id="NLW34923.1"/>
    </source>
</evidence>
<dbReference type="SUPFAM" id="SSF51735">
    <property type="entry name" value="NAD(P)-binding Rossmann-fold domains"/>
    <property type="match status" value="1"/>
</dbReference>
<comment type="caution">
    <text evidence="9">The sequence shown here is derived from an EMBL/GenBank/DDBJ whole genome shotgun (WGS) entry which is preliminary data.</text>
</comment>
<dbReference type="Pfam" id="PF02629">
    <property type="entry name" value="CoA_binding"/>
    <property type="match status" value="1"/>
</dbReference>
<dbReference type="GO" id="GO:0003700">
    <property type="term" value="F:DNA-binding transcription factor activity"/>
    <property type="evidence" value="ECO:0007669"/>
    <property type="project" value="UniProtKB-UniRule"/>
</dbReference>
<evidence type="ECO:0000256" key="7">
    <source>
        <dbReference type="HAMAP-Rule" id="MF_01131"/>
    </source>
</evidence>
<accession>A0A351U0A0</accession>
<dbReference type="Proteomes" id="UP000777265">
    <property type="component" value="Unassembled WGS sequence"/>
</dbReference>
<dbReference type="GO" id="GO:0005737">
    <property type="term" value="C:cytoplasm"/>
    <property type="evidence" value="ECO:0007669"/>
    <property type="project" value="UniProtKB-SubCell"/>
</dbReference>
<evidence type="ECO:0000256" key="1">
    <source>
        <dbReference type="ARBA" id="ARBA00022490"/>
    </source>
</evidence>
<dbReference type="GO" id="GO:0003677">
    <property type="term" value="F:DNA binding"/>
    <property type="evidence" value="ECO:0007669"/>
    <property type="project" value="UniProtKB-UniRule"/>
</dbReference>
<dbReference type="Pfam" id="PF06971">
    <property type="entry name" value="Put_DNA-bind_N"/>
    <property type="match status" value="1"/>
</dbReference>
<feature type="domain" description="CoA-binding" evidence="8">
    <location>
        <begin position="80"/>
        <end position="186"/>
    </location>
</feature>
<keyword evidence="5 7" id="KW-0238">DNA-binding</keyword>
<comment type="similarity">
    <text evidence="7">Belongs to the transcriptional regulatory Rex family.</text>
</comment>
<feature type="binding site" evidence="7">
    <location>
        <begin position="91"/>
        <end position="96"/>
    </location>
    <ligand>
        <name>NAD(+)</name>
        <dbReference type="ChEBI" id="CHEBI:57540"/>
    </ligand>
</feature>
<dbReference type="InterPro" id="IPR036291">
    <property type="entry name" value="NAD(P)-bd_dom_sf"/>
</dbReference>
<keyword evidence="3 7" id="KW-0805">Transcription regulation</keyword>
<dbReference type="Gene3D" id="3.40.50.720">
    <property type="entry name" value="NAD(P)-binding Rossmann-like Domain"/>
    <property type="match status" value="1"/>
</dbReference>
<comment type="subcellular location">
    <subcellularLocation>
        <location evidence="7">Cytoplasm</location>
    </subcellularLocation>
</comment>
<dbReference type="STRING" id="909663.GCA_000512235_01791"/>
<dbReference type="NCBIfam" id="NF003996">
    <property type="entry name" value="PRK05472.2-5"/>
    <property type="match status" value="1"/>
</dbReference>
<evidence type="ECO:0000256" key="4">
    <source>
        <dbReference type="ARBA" id="ARBA00023027"/>
    </source>
</evidence>
<dbReference type="AlphaFoldDB" id="A0A351U0A0"/>
<dbReference type="PANTHER" id="PTHR35786">
    <property type="entry name" value="REDOX-SENSING TRANSCRIPTIONAL REPRESSOR REX"/>
    <property type="match status" value="1"/>
</dbReference>
<dbReference type="EMBL" id="JAAYEE010000095">
    <property type="protein sequence ID" value="NLW34923.1"/>
    <property type="molecule type" value="Genomic_DNA"/>
</dbReference>
<name>A0A351U0A0_9BACT</name>
<dbReference type="SUPFAM" id="SSF46785">
    <property type="entry name" value="Winged helix' DNA-binding domain"/>
    <property type="match status" value="1"/>
</dbReference>
<evidence type="ECO:0000259" key="8">
    <source>
        <dbReference type="SMART" id="SM00881"/>
    </source>
</evidence>
<reference evidence="9" key="2">
    <citation type="submission" date="2020-01" db="EMBL/GenBank/DDBJ databases">
        <authorList>
            <person name="Campanaro S."/>
        </authorList>
    </citation>
    <scope>NUCLEOTIDE SEQUENCE</scope>
    <source>
        <strain evidence="9">AS06rmzACSIP_7</strain>
    </source>
</reference>
<reference evidence="9" key="1">
    <citation type="journal article" date="2020" name="Biotechnol. Biofuels">
        <title>New insights from the biogas microbiome by comprehensive genome-resolved metagenomics of nearly 1600 species originating from multiple anaerobic digesters.</title>
        <authorList>
            <person name="Campanaro S."/>
            <person name="Treu L."/>
            <person name="Rodriguez-R L.M."/>
            <person name="Kovalovszki A."/>
            <person name="Ziels R.M."/>
            <person name="Maus I."/>
            <person name="Zhu X."/>
            <person name="Kougias P.G."/>
            <person name="Basile A."/>
            <person name="Luo G."/>
            <person name="Schluter A."/>
            <person name="Konstantinidis K.T."/>
            <person name="Angelidaki I."/>
        </authorList>
    </citation>
    <scope>NUCLEOTIDE SEQUENCE</scope>
    <source>
        <strain evidence="9">AS06rmzACSIP_7</strain>
    </source>
</reference>
<evidence type="ECO:0000256" key="2">
    <source>
        <dbReference type="ARBA" id="ARBA00022491"/>
    </source>
</evidence>
<gene>
    <name evidence="7" type="primary">rex</name>
    <name evidence="9" type="ORF">GXY80_05490</name>
</gene>
<dbReference type="InterPro" id="IPR009718">
    <property type="entry name" value="Rex_DNA-bd_C_dom"/>
</dbReference>
<dbReference type="InterPro" id="IPR003781">
    <property type="entry name" value="CoA-bd"/>
</dbReference>
<organism evidence="9 10">
    <name type="scientific">Syntrophorhabdus aromaticivorans</name>
    <dbReference type="NCBI Taxonomy" id="328301"/>
    <lineage>
        <taxon>Bacteria</taxon>
        <taxon>Pseudomonadati</taxon>
        <taxon>Thermodesulfobacteriota</taxon>
        <taxon>Syntrophorhabdia</taxon>
        <taxon>Syntrophorhabdales</taxon>
        <taxon>Syntrophorhabdaceae</taxon>
        <taxon>Syntrophorhabdus</taxon>
    </lineage>
</organism>
<keyword evidence="1 7" id="KW-0963">Cytoplasm</keyword>
<dbReference type="NCBIfam" id="NF003989">
    <property type="entry name" value="PRK05472.1-3"/>
    <property type="match status" value="1"/>
</dbReference>
<dbReference type="GO" id="GO:0051775">
    <property type="term" value="P:response to redox state"/>
    <property type="evidence" value="ECO:0007669"/>
    <property type="project" value="InterPro"/>
</dbReference>
<evidence type="ECO:0000256" key="6">
    <source>
        <dbReference type="ARBA" id="ARBA00023163"/>
    </source>
</evidence>
<keyword evidence="6 7" id="KW-0804">Transcription</keyword>
<keyword evidence="4 7" id="KW-0520">NAD</keyword>
<evidence type="ECO:0000313" key="10">
    <source>
        <dbReference type="Proteomes" id="UP000777265"/>
    </source>
</evidence>
<dbReference type="GO" id="GO:0045892">
    <property type="term" value="P:negative regulation of DNA-templated transcription"/>
    <property type="evidence" value="ECO:0007669"/>
    <property type="project" value="InterPro"/>
</dbReference>
<evidence type="ECO:0000256" key="5">
    <source>
        <dbReference type="ARBA" id="ARBA00023125"/>
    </source>
</evidence>
<dbReference type="NCBIfam" id="NF003995">
    <property type="entry name" value="PRK05472.2-4"/>
    <property type="match status" value="1"/>
</dbReference>
<sequence length="213" mass="23779">MAKYAKIPGATIRRLSNYLKALEDLESKNEKVASSALLAEICNVNAAQVRKDFAYFGEFGIRGMGYNVKELKFHIKEILGINREWRIAVVGIGNMGSALLVYKDFLKQNYKIVAAFDIDPVSVIGRISERMGKPVEILPVERLKEVVKARNIEIGIITTPPESAQQIADMMAETDIKGILNFAPSPVRVHGNVKLRNVFFTAALDNLVYYMSN</sequence>
<proteinExistence type="inferred from homology"/>
<dbReference type="InterPro" id="IPR058236">
    <property type="entry name" value="Rex_actinobacterial-type"/>
</dbReference>
<dbReference type="NCBIfam" id="NF003994">
    <property type="entry name" value="PRK05472.2-3"/>
    <property type="match status" value="1"/>
</dbReference>
<feature type="DNA-binding region" description="H-T-H motif" evidence="7">
    <location>
        <begin position="17"/>
        <end position="56"/>
    </location>
</feature>
<dbReference type="InterPro" id="IPR036390">
    <property type="entry name" value="WH_DNA-bd_sf"/>
</dbReference>
<protein>
    <recommendedName>
        <fullName evidence="7">Redox-sensing transcriptional repressor Rex</fullName>
    </recommendedName>
</protein>
<keyword evidence="2 7" id="KW-0678">Repressor</keyword>
<dbReference type="InterPro" id="IPR022876">
    <property type="entry name" value="Tscrpt_rep_Rex"/>
</dbReference>
<dbReference type="NCBIfam" id="NF003993">
    <property type="entry name" value="PRK05472.2-2"/>
    <property type="match status" value="1"/>
</dbReference>
<dbReference type="Gene3D" id="1.10.10.10">
    <property type="entry name" value="Winged helix-like DNA-binding domain superfamily/Winged helix DNA-binding domain"/>
    <property type="match status" value="1"/>
</dbReference>